<keyword evidence="8" id="KW-1185">Reference proteome</keyword>
<dbReference type="InterPro" id="IPR011547">
    <property type="entry name" value="SLC26A/SulP_dom"/>
</dbReference>
<evidence type="ECO:0000256" key="5">
    <source>
        <dbReference type="SAM" id="Phobius"/>
    </source>
</evidence>
<feature type="transmembrane region" description="Helical" evidence="5">
    <location>
        <begin position="262"/>
        <end position="284"/>
    </location>
</feature>
<keyword evidence="4 5" id="KW-0472">Membrane</keyword>
<dbReference type="STRING" id="688867.SAMN05660236_2577"/>
<keyword evidence="2 5" id="KW-0812">Transmembrane</keyword>
<evidence type="ECO:0000256" key="1">
    <source>
        <dbReference type="ARBA" id="ARBA00004141"/>
    </source>
</evidence>
<proteinExistence type="predicted"/>
<feature type="transmembrane region" description="Helical" evidence="5">
    <location>
        <begin position="200"/>
        <end position="219"/>
    </location>
</feature>
<dbReference type="GO" id="GO:0016020">
    <property type="term" value="C:membrane"/>
    <property type="evidence" value="ECO:0007669"/>
    <property type="project" value="UniProtKB-SubCell"/>
</dbReference>
<gene>
    <name evidence="7" type="ORF">SAMN05660236_2577</name>
</gene>
<evidence type="ECO:0000256" key="3">
    <source>
        <dbReference type="ARBA" id="ARBA00022989"/>
    </source>
</evidence>
<dbReference type="AlphaFoldDB" id="A0A1T5KTS9"/>
<feature type="domain" description="SLC26A/SulP transporter" evidence="6">
    <location>
        <begin position="11"/>
        <end position="385"/>
    </location>
</feature>
<dbReference type="InterPro" id="IPR001902">
    <property type="entry name" value="SLC26A/SulP_fam"/>
</dbReference>
<organism evidence="7 8">
    <name type="scientific">Ohtaekwangia koreensis</name>
    <dbReference type="NCBI Taxonomy" id="688867"/>
    <lineage>
        <taxon>Bacteria</taxon>
        <taxon>Pseudomonadati</taxon>
        <taxon>Bacteroidota</taxon>
        <taxon>Cytophagia</taxon>
        <taxon>Cytophagales</taxon>
        <taxon>Fulvivirgaceae</taxon>
        <taxon>Ohtaekwangia</taxon>
    </lineage>
</organism>
<reference evidence="7 8" key="1">
    <citation type="submission" date="2017-02" db="EMBL/GenBank/DDBJ databases">
        <authorList>
            <person name="Peterson S.W."/>
        </authorList>
    </citation>
    <scope>NUCLEOTIDE SEQUENCE [LARGE SCALE GENOMIC DNA]</scope>
    <source>
        <strain evidence="7 8">DSM 25262</strain>
    </source>
</reference>
<accession>A0A1T5KTS9</accession>
<dbReference type="PANTHER" id="PTHR11814">
    <property type="entry name" value="SULFATE TRANSPORTER"/>
    <property type="match status" value="1"/>
</dbReference>
<keyword evidence="3 5" id="KW-1133">Transmembrane helix</keyword>
<feature type="transmembrane region" description="Helical" evidence="5">
    <location>
        <begin position="85"/>
        <end position="105"/>
    </location>
</feature>
<dbReference type="EMBL" id="FUZU01000001">
    <property type="protein sequence ID" value="SKC66789.1"/>
    <property type="molecule type" value="Genomic_DNA"/>
</dbReference>
<evidence type="ECO:0000259" key="6">
    <source>
        <dbReference type="Pfam" id="PF00916"/>
    </source>
</evidence>
<name>A0A1T5KTS9_9BACT</name>
<evidence type="ECO:0000256" key="2">
    <source>
        <dbReference type="ARBA" id="ARBA00022692"/>
    </source>
</evidence>
<feature type="transmembrane region" description="Helical" evidence="5">
    <location>
        <begin position="305"/>
        <end position="323"/>
    </location>
</feature>
<sequence length="519" mass="55934">MRNVSNPLGNLKYDLPASVVVFLVALPLCLGIALASGAPLLSGIIAGVVGGVVIGSLSGSNLSVSGPAAGLTAIVITAIHDLGSYPVFLVAVVLAGILQFTLGLLRAGSIGHFFPVSVIKGMLSAIGLILILKQIPHALGYDKDYEGDESFFQSDGENTFTEILSALNYLSPGAIIICIVSIAILIIWDKPALKKHKFFQFIPGPLVAVALAIILSQIFKSVSPALTIQEEHLVTLPVSKDFSDFLGLFSFPDFSQMGNSKIYITAITIALVASLESLLSIEACDKLDEFKRITPLNRELRSQGIGNFVSGLIGGLPITAVIVRSSANINAGARTKLSAVLHGIMLLTAVVFIPRVLNLIPFSALAGILLITGYKLTKPSLYREMFRKGWDQFLPFLITIIAILLTNLLIGIFIGIAVGLFFVLKSNFHEAISIVKHGDNYLLRLNKDVSFLNKAVLRRTFERIPQGANLIIDGGNSQFIDSDIIETIQDFILNAPSRNIQVELKKSFSSSSEFFRKEN</sequence>
<evidence type="ECO:0000256" key="4">
    <source>
        <dbReference type="ARBA" id="ARBA00023136"/>
    </source>
</evidence>
<evidence type="ECO:0000313" key="7">
    <source>
        <dbReference type="EMBL" id="SKC66789.1"/>
    </source>
</evidence>
<evidence type="ECO:0000313" key="8">
    <source>
        <dbReference type="Proteomes" id="UP000190961"/>
    </source>
</evidence>
<feature type="transmembrane region" description="Helical" evidence="5">
    <location>
        <begin position="169"/>
        <end position="188"/>
    </location>
</feature>
<dbReference type="Pfam" id="PF00916">
    <property type="entry name" value="Sulfate_transp"/>
    <property type="match status" value="1"/>
</dbReference>
<protein>
    <submittedName>
        <fullName evidence="7">Sulfate permease, MFS superfamily</fullName>
    </submittedName>
</protein>
<comment type="subcellular location">
    <subcellularLocation>
        <location evidence="1">Membrane</location>
        <topology evidence="1">Multi-pass membrane protein</topology>
    </subcellularLocation>
</comment>
<feature type="transmembrane region" description="Helical" evidence="5">
    <location>
        <begin position="343"/>
        <end position="372"/>
    </location>
</feature>
<dbReference type="Proteomes" id="UP000190961">
    <property type="component" value="Unassembled WGS sequence"/>
</dbReference>
<dbReference type="OrthoDB" id="9769739at2"/>
<feature type="transmembrane region" description="Helical" evidence="5">
    <location>
        <begin position="112"/>
        <end position="132"/>
    </location>
</feature>
<feature type="transmembrane region" description="Helical" evidence="5">
    <location>
        <begin position="393"/>
        <end position="424"/>
    </location>
</feature>
<feature type="transmembrane region" description="Helical" evidence="5">
    <location>
        <begin position="20"/>
        <end position="49"/>
    </location>
</feature>
<dbReference type="GO" id="GO:0055085">
    <property type="term" value="P:transmembrane transport"/>
    <property type="evidence" value="ECO:0007669"/>
    <property type="project" value="InterPro"/>
</dbReference>